<dbReference type="OrthoDB" id="8063676at2759"/>
<gene>
    <name evidence="2" type="primary">LOC108858149</name>
</gene>
<reference evidence="1" key="1">
    <citation type="journal article" date="2019" name="Database">
        <title>The radish genome database (RadishGD): an integrated information resource for radish genomics.</title>
        <authorList>
            <person name="Yu H.J."/>
            <person name="Baek S."/>
            <person name="Lee Y.J."/>
            <person name="Cho A."/>
            <person name="Mun J.H."/>
        </authorList>
    </citation>
    <scope>NUCLEOTIDE SEQUENCE [LARGE SCALE GENOMIC DNA]</scope>
    <source>
        <strain evidence="1">cv. WK10039</strain>
    </source>
</reference>
<dbReference type="GeneID" id="108858149"/>
<evidence type="ECO:0000313" key="1">
    <source>
        <dbReference type="Proteomes" id="UP000504610"/>
    </source>
</evidence>
<dbReference type="PANTHER" id="PTHR35317:SF35">
    <property type="entry name" value="DUF4219 DOMAIN-CONTAINING PROTEIN"/>
    <property type="match status" value="1"/>
</dbReference>
<sequence length="254" mass="28812">MAAFSKKKISDELNFETWAPKTKTTLIQKGLWDVVENGVPPDPSKNPKLSASIQPEELSKWRDLVVKDTKALQVMQSSLPNSAFRKTLSASSAKEAWDLLKNGNKAVELVRLEKQFQELSMKEGETIESYVDRVTAILEEMRRLNKVKSKYEVNKKVLSSLKMPYKVAAPCLEENAEIMEDMPLESLPDFFEFYDSVAKEACLLMMKGMSLDDDDTKRGGGTLIAMNLIKALELKIKTQILFWAINHCLFLAFH</sequence>
<proteinExistence type="predicted"/>
<organism evidence="1 2">
    <name type="scientific">Raphanus sativus</name>
    <name type="common">Radish</name>
    <name type="synonym">Raphanus raphanistrum var. sativus</name>
    <dbReference type="NCBI Taxonomy" id="3726"/>
    <lineage>
        <taxon>Eukaryota</taxon>
        <taxon>Viridiplantae</taxon>
        <taxon>Streptophyta</taxon>
        <taxon>Embryophyta</taxon>
        <taxon>Tracheophyta</taxon>
        <taxon>Spermatophyta</taxon>
        <taxon>Magnoliopsida</taxon>
        <taxon>eudicotyledons</taxon>
        <taxon>Gunneridae</taxon>
        <taxon>Pentapetalae</taxon>
        <taxon>rosids</taxon>
        <taxon>malvids</taxon>
        <taxon>Brassicales</taxon>
        <taxon>Brassicaceae</taxon>
        <taxon>Brassiceae</taxon>
        <taxon>Raphanus</taxon>
    </lineage>
</organism>
<accession>A0A6J0NSG2</accession>
<dbReference type="RefSeq" id="XP_018487619.2">
    <property type="nucleotide sequence ID" value="XM_018632117.2"/>
</dbReference>
<dbReference type="KEGG" id="rsz:108858149"/>
<keyword evidence="1" id="KW-1185">Reference proteome</keyword>
<protein>
    <submittedName>
        <fullName evidence="2">Uncharacterized protein LOC108858149</fullName>
    </submittedName>
</protein>
<name>A0A6J0NSG2_RAPSA</name>
<reference evidence="2" key="2">
    <citation type="submission" date="2025-08" db="UniProtKB">
        <authorList>
            <consortium name="RefSeq"/>
        </authorList>
    </citation>
    <scope>IDENTIFICATION</scope>
    <source>
        <tissue evidence="2">Leaf</tissue>
    </source>
</reference>
<evidence type="ECO:0000313" key="2">
    <source>
        <dbReference type="RefSeq" id="XP_018487619.2"/>
    </source>
</evidence>
<dbReference type="AlphaFoldDB" id="A0A6J0NSG2"/>
<dbReference type="Pfam" id="PF14223">
    <property type="entry name" value="Retrotran_gag_2"/>
    <property type="match status" value="1"/>
</dbReference>
<dbReference type="PANTHER" id="PTHR35317">
    <property type="entry name" value="OS04G0629600 PROTEIN"/>
    <property type="match status" value="1"/>
</dbReference>
<dbReference type="Proteomes" id="UP000504610">
    <property type="component" value="Chromosome 5"/>
</dbReference>